<dbReference type="GO" id="GO:0015386">
    <property type="term" value="F:potassium:proton antiporter activity"/>
    <property type="evidence" value="ECO:0007669"/>
    <property type="project" value="TreeGrafter"/>
</dbReference>
<dbReference type="InterPro" id="IPR018422">
    <property type="entry name" value="Cation/H_exchanger_CPA1"/>
</dbReference>
<keyword evidence="7" id="KW-0406">Ion transport</keyword>
<evidence type="ECO:0000256" key="3">
    <source>
        <dbReference type="ARBA" id="ARBA00022475"/>
    </source>
</evidence>
<feature type="transmembrane region" description="Helical" evidence="11">
    <location>
        <begin position="156"/>
        <end position="177"/>
    </location>
</feature>
<keyword evidence="5 11" id="KW-1133">Transmembrane helix</keyword>
<feature type="region of interest" description="Disordered" evidence="10">
    <location>
        <begin position="516"/>
        <end position="551"/>
    </location>
</feature>
<evidence type="ECO:0000256" key="6">
    <source>
        <dbReference type="ARBA" id="ARBA00023053"/>
    </source>
</evidence>
<feature type="transmembrane region" description="Helical" evidence="11">
    <location>
        <begin position="211"/>
        <end position="228"/>
    </location>
</feature>
<protein>
    <submittedName>
        <fullName evidence="13">Na+/H+ antiporter</fullName>
    </submittedName>
</protein>
<feature type="compositionally biased region" description="Basic and acidic residues" evidence="10">
    <location>
        <begin position="526"/>
        <end position="540"/>
    </location>
</feature>
<dbReference type="GO" id="GO:0098719">
    <property type="term" value="P:sodium ion import across plasma membrane"/>
    <property type="evidence" value="ECO:0007669"/>
    <property type="project" value="TreeGrafter"/>
</dbReference>
<sequence>MDSGAVGTIIWIVSFVVVTVAVTGFSGKLGWSAPVSLVAIGAVVSFIPGVPHIEIEADLILYGLLPPLLFAAAIRTSLIDIRARGDSILLLSIGLVAFTFLTVGLTVWAVVPGITLAAGLAFGAVIAPTDAVAVMAISGRLRLPRRLVTILEGESLLNDAVALVALNASIAAIVSVVNPGTVAIDLVIAVVVGAGVGLLVGWLFSEIRRRLNSAVLDTGLSLVLPYIAFIPAQLLHGSGVLAVVLAGLLLGYRSPAIQSAEARIAEGINWRTIRFLLENAVFLLIGLSLAGIVEAAVKIAPDLWQMILISIVVLLAVLLSRVIWVGISTSIYRFGPARLRERSWGWNNGIAVAVAGMRGVVTLAAVFLLPDETPGRALLQLLAFVVIAGTLLGGLFLPRIIRLLKLPAPNAMQEQTQRRLLVAEAREAGLERLEQEPTDDDDDAVIERLRLDSEFIRESVDLPEEGSMDRLASYARLRRSMISAEREAVRIARAEGRYEEYAVRAVLASIDAEELALKVSSPPSPPREKLITRPPEEAPSRRSGSARAPRA</sequence>
<dbReference type="Pfam" id="PF00999">
    <property type="entry name" value="Na_H_Exchanger"/>
    <property type="match status" value="1"/>
</dbReference>
<keyword evidence="9" id="KW-0739">Sodium transport</keyword>
<keyword evidence="14" id="KW-1185">Reference proteome</keyword>
<dbReference type="GO" id="GO:0005886">
    <property type="term" value="C:plasma membrane"/>
    <property type="evidence" value="ECO:0007669"/>
    <property type="project" value="UniProtKB-SubCell"/>
</dbReference>
<feature type="transmembrane region" description="Helical" evidence="11">
    <location>
        <begin position="183"/>
        <end position="204"/>
    </location>
</feature>
<evidence type="ECO:0000313" key="14">
    <source>
        <dbReference type="Proteomes" id="UP000309133"/>
    </source>
</evidence>
<organism evidence="13 14">
    <name type="scientific">Naasia lichenicola</name>
    <dbReference type="NCBI Taxonomy" id="2565933"/>
    <lineage>
        <taxon>Bacteria</taxon>
        <taxon>Bacillati</taxon>
        <taxon>Actinomycetota</taxon>
        <taxon>Actinomycetes</taxon>
        <taxon>Micrococcales</taxon>
        <taxon>Microbacteriaceae</taxon>
        <taxon>Naasia</taxon>
    </lineage>
</organism>
<feature type="transmembrane region" description="Helical" evidence="11">
    <location>
        <begin position="375"/>
        <end position="397"/>
    </location>
</feature>
<feature type="transmembrane region" description="Helical" evidence="11">
    <location>
        <begin position="234"/>
        <end position="252"/>
    </location>
</feature>
<evidence type="ECO:0000256" key="9">
    <source>
        <dbReference type="ARBA" id="ARBA00023201"/>
    </source>
</evidence>
<keyword evidence="8 11" id="KW-0472">Membrane</keyword>
<feature type="transmembrane region" description="Helical" evidence="11">
    <location>
        <begin position="6"/>
        <end position="26"/>
    </location>
</feature>
<dbReference type="GO" id="GO:0051453">
    <property type="term" value="P:regulation of intracellular pH"/>
    <property type="evidence" value="ECO:0007669"/>
    <property type="project" value="TreeGrafter"/>
</dbReference>
<proteinExistence type="predicted"/>
<evidence type="ECO:0000256" key="7">
    <source>
        <dbReference type="ARBA" id="ARBA00023065"/>
    </source>
</evidence>
<dbReference type="GO" id="GO:0015385">
    <property type="term" value="F:sodium:proton antiporter activity"/>
    <property type="evidence" value="ECO:0007669"/>
    <property type="project" value="InterPro"/>
</dbReference>
<evidence type="ECO:0000256" key="11">
    <source>
        <dbReference type="SAM" id="Phobius"/>
    </source>
</evidence>
<gene>
    <name evidence="13" type="ORF">E6C64_03445</name>
</gene>
<keyword evidence="4 11" id="KW-0812">Transmembrane</keyword>
<dbReference type="RefSeq" id="WP_136426402.1">
    <property type="nucleotide sequence ID" value="NZ_SSSM01000001.1"/>
</dbReference>
<dbReference type="OrthoDB" id="57886at2"/>
<feature type="transmembrane region" description="Helical" evidence="11">
    <location>
        <begin position="88"/>
        <end position="110"/>
    </location>
</feature>
<feature type="transmembrane region" description="Helical" evidence="11">
    <location>
        <begin position="303"/>
        <end position="327"/>
    </location>
</feature>
<evidence type="ECO:0000256" key="8">
    <source>
        <dbReference type="ARBA" id="ARBA00023136"/>
    </source>
</evidence>
<feature type="transmembrane region" description="Helical" evidence="11">
    <location>
        <begin position="59"/>
        <end position="76"/>
    </location>
</feature>
<dbReference type="Gene3D" id="6.10.140.1330">
    <property type="match status" value="1"/>
</dbReference>
<comment type="subcellular location">
    <subcellularLocation>
        <location evidence="1">Cell membrane</location>
        <topology evidence="1">Multi-pass membrane protein</topology>
    </subcellularLocation>
</comment>
<keyword evidence="6" id="KW-0915">Sodium</keyword>
<feature type="transmembrane region" description="Helical" evidence="11">
    <location>
        <begin position="348"/>
        <end position="369"/>
    </location>
</feature>
<feature type="transmembrane region" description="Helical" evidence="11">
    <location>
        <begin position="116"/>
        <end position="136"/>
    </location>
</feature>
<evidence type="ECO:0000259" key="12">
    <source>
        <dbReference type="Pfam" id="PF00999"/>
    </source>
</evidence>
<dbReference type="InterPro" id="IPR006153">
    <property type="entry name" value="Cation/H_exchanger_TM"/>
</dbReference>
<feature type="transmembrane region" description="Helical" evidence="11">
    <location>
        <begin position="33"/>
        <end position="53"/>
    </location>
</feature>
<dbReference type="Proteomes" id="UP000309133">
    <property type="component" value="Unassembled WGS sequence"/>
</dbReference>
<dbReference type="AlphaFoldDB" id="A0A4S4FTF8"/>
<feature type="domain" description="Cation/H+ exchanger transmembrane" evidence="12">
    <location>
        <begin position="18"/>
        <end position="401"/>
    </location>
</feature>
<evidence type="ECO:0000256" key="1">
    <source>
        <dbReference type="ARBA" id="ARBA00004651"/>
    </source>
</evidence>
<evidence type="ECO:0000313" key="13">
    <source>
        <dbReference type="EMBL" id="THG33621.1"/>
    </source>
</evidence>
<dbReference type="EMBL" id="SSSM01000001">
    <property type="protein sequence ID" value="THG33621.1"/>
    <property type="molecule type" value="Genomic_DNA"/>
</dbReference>
<keyword evidence="2" id="KW-0813">Transport</keyword>
<comment type="caution">
    <text evidence="13">The sequence shown here is derived from an EMBL/GenBank/DDBJ whole genome shotgun (WGS) entry which is preliminary data.</text>
</comment>
<feature type="compositionally biased region" description="Low complexity" evidence="10">
    <location>
        <begin position="541"/>
        <end position="551"/>
    </location>
</feature>
<feature type="transmembrane region" description="Helical" evidence="11">
    <location>
        <begin position="273"/>
        <end position="297"/>
    </location>
</feature>
<evidence type="ECO:0000256" key="2">
    <source>
        <dbReference type="ARBA" id="ARBA00022448"/>
    </source>
</evidence>
<reference evidence="13 14" key="1">
    <citation type="submission" date="2019-04" db="EMBL/GenBank/DDBJ databases">
        <authorList>
            <person name="Jiang L."/>
        </authorList>
    </citation>
    <scope>NUCLEOTIDE SEQUENCE [LARGE SCALE GENOMIC DNA]</scope>
    <source>
        <strain evidence="13 14">YIM 131853</strain>
    </source>
</reference>
<evidence type="ECO:0000256" key="4">
    <source>
        <dbReference type="ARBA" id="ARBA00022692"/>
    </source>
</evidence>
<keyword evidence="3" id="KW-1003">Cell membrane</keyword>
<name>A0A4S4FTF8_9MICO</name>
<evidence type="ECO:0000256" key="10">
    <source>
        <dbReference type="SAM" id="MobiDB-lite"/>
    </source>
</evidence>
<dbReference type="PANTHER" id="PTHR10110:SF86">
    <property type="entry name" value="SODIUM_HYDROGEN EXCHANGER 7"/>
    <property type="match status" value="1"/>
</dbReference>
<accession>A0A4S4FTF8</accession>
<dbReference type="PANTHER" id="PTHR10110">
    <property type="entry name" value="SODIUM/HYDROGEN EXCHANGER"/>
    <property type="match status" value="1"/>
</dbReference>
<evidence type="ECO:0000256" key="5">
    <source>
        <dbReference type="ARBA" id="ARBA00022989"/>
    </source>
</evidence>